<evidence type="ECO:0000259" key="7">
    <source>
        <dbReference type="Pfam" id="PF02668"/>
    </source>
</evidence>
<sequence>MTLALEGELVIKPVAARIGAEISGVKLSGDLPAETVAAINAALLRHKVIFFRGQNHLTDLEQERFAARLGTLVAHPTQHAQKGTAAILELDSTKGGGRADSWHTDVTFVDAYPKISLLRGVVIPEVGGDTVWSNTVEAYERLPPALKTAAEQLWALHTNAYDYAALRPHATDEELRHFEEVFASTVYETEHPVVRVHPETGERSLVLGSFVQRFLGYSRSDSEHLYQLLQTHVTRPENTVRWRWHEGDVAIWDNRATQHYGVNDYGTAKRVVRRTTLDGDVPVSVDGRRSVNRKKAVRNPSALAA</sequence>
<evidence type="ECO:0000256" key="2">
    <source>
        <dbReference type="ARBA" id="ARBA00005896"/>
    </source>
</evidence>
<protein>
    <recommendedName>
        <fullName evidence="7">TauD/TfdA-like domain-containing protein</fullName>
    </recommendedName>
</protein>
<evidence type="ECO:0000256" key="4">
    <source>
        <dbReference type="ARBA" id="ARBA00022964"/>
    </source>
</evidence>
<dbReference type="Gene3D" id="3.60.130.10">
    <property type="entry name" value="Clavaminate synthase-like"/>
    <property type="match status" value="1"/>
</dbReference>
<gene>
    <name evidence="8" type="ORF">GCM10007874_70550</name>
</gene>
<keyword evidence="4" id="KW-0223">Dioxygenase</keyword>
<evidence type="ECO:0000313" key="9">
    <source>
        <dbReference type="Proteomes" id="UP001156882"/>
    </source>
</evidence>
<dbReference type="InterPro" id="IPR051323">
    <property type="entry name" value="AtsK-like"/>
</dbReference>
<comment type="similarity">
    <text evidence="2">Belongs to the TfdA dioxygenase family.</text>
</comment>
<evidence type="ECO:0000313" key="8">
    <source>
        <dbReference type="EMBL" id="GLS24034.1"/>
    </source>
</evidence>
<proteinExistence type="inferred from homology"/>
<dbReference type="InterPro" id="IPR003819">
    <property type="entry name" value="TauD/TfdA-like"/>
</dbReference>
<dbReference type="SUPFAM" id="SSF51197">
    <property type="entry name" value="Clavaminate synthase-like"/>
    <property type="match status" value="1"/>
</dbReference>
<dbReference type="PANTHER" id="PTHR30468:SF5">
    <property type="entry name" value="ALPHA-KETOGLUTARATE-DEPENDENT SULFATE ESTER DIOXYGENASE"/>
    <property type="match status" value="1"/>
</dbReference>
<evidence type="ECO:0000256" key="1">
    <source>
        <dbReference type="ARBA" id="ARBA00001954"/>
    </source>
</evidence>
<dbReference type="RefSeq" id="WP_284316955.1">
    <property type="nucleotide sequence ID" value="NZ_BSPC01000095.1"/>
</dbReference>
<reference evidence="9" key="1">
    <citation type="journal article" date="2019" name="Int. J. Syst. Evol. Microbiol.">
        <title>The Global Catalogue of Microorganisms (GCM) 10K type strain sequencing project: providing services to taxonomists for standard genome sequencing and annotation.</title>
        <authorList>
            <consortium name="The Broad Institute Genomics Platform"/>
            <consortium name="The Broad Institute Genome Sequencing Center for Infectious Disease"/>
            <person name="Wu L."/>
            <person name="Ma J."/>
        </authorList>
    </citation>
    <scope>NUCLEOTIDE SEQUENCE [LARGE SCALE GENOMIC DNA]</scope>
    <source>
        <strain evidence="9">NBRC 101365</strain>
    </source>
</reference>
<evidence type="ECO:0000256" key="6">
    <source>
        <dbReference type="ARBA" id="ARBA00023004"/>
    </source>
</evidence>
<feature type="domain" description="TauD/TfdA-like" evidence="7">
    <location>
        <begin position="11"/>
        <end position="276"/>
    </location>
</feature>
<dbReference type="PANTHER" id="PTHR30468">
    <property type="entry name" value="ALPHA-KETOGLUTARATE-DEPENDENT SULFONATE DIOXYGENASE"/>
    <property type="match status" value="1"/>
</dbReference>
<keyword evidence="3" id="KW-0479">Metal-binding</keyword>
<keyword evidence="6" id="KW-0408">Iron</keyword>
<organism evidence="8 9">
    <name type="scientific">Labrys miyagiensis</name>
    <dbReference type="NCBI Taxonomy" id="346912"/>
    <lineage>
        <taxon>Bacteria</taxon>
        <taxon>Pseudomonadati</taxon>
        <taxon>Pseudomonadota</taxon>
        <taxon>Alphaproteobacteria</taxon>
        <taxon>Hyphomicrobiales</taxon>
        <taxon>Xanthobacteraceae</taxon>
        <taxon>Labrys</taxon>
    </lineage>
</organism>
<keyword evidence="9" id="KW-1185">Reference proteome</keyword>
<accession>A0ABQ6CWI2</accession>
<comment type="cofactor">
    <cofactor evidence="1">
        <name>Fe(2+)</name>
        <dbReference type="ChEBI" id="CHEBI:29033"/>
    </cofactor>
</comment>
<comment type="caution">
    <text evidence="8">The sequence shown here is derived from an EMBL/GenBank/DDBJ whole genome shotgun (WGS) entry which is preliminary data.</text>
</comment>
<dbReference type="EMBL" id="BSPC01000095">
    <property type="protein sequence ID" value="GLS24034.1"/>
    <property type="molecule type" value="Genomic_DNA"/>
</dbReference>
<evidence type="ECO:0000256" key="5">
    <source>
        <dbReference type="ARBA" id="ARBA00023002"/>
    </source>
</evidence>
<name>A0ABQ6CWI2_9HYPH</name>
<evidence type="ECO:0000256" key="3">
    <source>
        <dbReference type="ARBA" id="ARBA00022723"/>
    </source>
</evidence>
<dbReference type="Proteomes" id="UP001156882">
    <property type="component" value="Unassembled WGS sequence"/>
</dbReference>
<dbReference type="Pfam" id="PF02668">
    <property type="entry name" value="TauD"/>
    <property type="match status" value="1"/>
</dbReference>
<keyword evidence="5" id="KW-0560">Oxidoreductase</keyword>
<dbReference type="InterPro" id="IPR042098">
    <property type="entry name" value="TauD-like_sf"/>
</dbReference>